<name>A0A6V8KDP9_9ACTN</name>
<dbReference type="EMBL" id="BLPF01000003">
    <property type="protein sequence ID" value="GFJ83343.1"/>
    <property type="molecule type" value="Genomic_DNA"/>
</dbReference>
<organism evidence="2 3">
    <name type="scientific">Phytohabitans houttuyneae</name>
    <dbReference type="NCBI Taxonomy" id="1076126"/>
    <lineage>
        <taxon>Bacteria</taxon>
        <taxon>Bacillati</taxon>
        <taxon>Actinomycetota</taxon>
        <taxon>Actinomycetes</taxon>
        <taxon>Micromonosporales</taxon>
        <taxon>Micromonosporaceae</taxon>
    </lineage>
</organism>
<dbReference type="RefSeq" id="WP_173065699.1">
    <property type="nucleotide sequence ID" value="NZ_BAABGO010000020.1"/>
</dbReference>
<proteinExistence type="predicted"/>
<feature type="transmembrane region" description="Helical" evidence="1">
    <location>
        <begin position="78"/>
        <end position="97"/>
    </location>
</feature>
<reference evidence="2 3" key="1">
    <citation type="submission" date="2020-03" db="EMBL/GenBank/DDBJ databases">
        <title>Whole genome shotgun sequence of Phytohabitans houttuyneae NBRC 108639.</title>
        <authorList>
            <person name="Komaki H."/>
            <person name="Tamura T."/>
        </authorList>
    </citation>
    <scope>NUCLEOTIDE SEQUENCE [LARGE SCALE GENOMIC DNA]</scope>
    <source>
        <strain evidence="2 3">NBRC 108639</strain>
    </source>
</reference>
<sequence>MGLGLGPHVGLFAAAAALCAVWVLVELISNFVQTPKDQVGYGLSGSVLDVGLYLLPSTFGMMLFSTLAGRFERRLGTAYTLAIGSLLVAASFLYLTISNGHVYDVLIYSGVMGAPRC</sequence>
<dbReference type="Proteomes" id="UP000482800">
    <property type="component" value="Unassembled WGS sequence"/>
</dbReference>
<keyword evidence="1" id="KW-0812">Transmembrane</keyword>
<accession>A0A6V8KDP9</accession>
<dbReference type="AlphaFoldDB" id="A0A6V8KDP9"/>
<feature type="transmembrane region" description="Helical" evidence="1">
    <location>
        <begin position="12"/>
        <end position="32"/>
    </location>
</feature>
<comment type="caution">
    <text evidence="2">The sequence shown here is derived from an EMBL/GenBank/DDBJ whole genome shotgun (WGS) entry which is preliminary data.</text>
</comment>
<evidence type="ECO:0000313" key="3">
    <source>
        <dbReference type="Proteomes" id="UP000482800"/>
    </source>
</evidence>
<keyword evidence="1" id="KW-1133">Transmembrane helix</keyword>
<dbReference type="SUPFAM" id="SSF103473">
    <property type="entry name" value="MFS general substrate transporter"/>
    <property type="match status" value="1"/>
</dbReference>
<keyword evidence="3" id="KW-1185">Reference proteome</keyword>
<evidence type="ECO:0000256" key="1">
    <source>
        <dbReference type="SAM" id="Phobius"/>
    </source>
</evidence>
<gene>
    <name evidence="2" type="ORF">Phou_075230</name>
</gene>
<dbReference type="InterPro" id="IPR036259">
    <property type="entry name" value="MFS_trans_sf"/>
</dbReference>
<protein>
    <submittedName>
        <fullName evidence="2">Uncharacterized protein</fullName>
    </submittedName>
</protein>
<evidence type="ECO:0000313" key="2">
    <source>
        <dbReference type="EMBL" id="GFJ83343.1"/>
    </source>
</evidence>
<keyword evidence="1" id="KW-0472">Membrane</keyword>
<reference evidence="2 3" key="2">
    <citation type="submission" date="2020-03" db="EMBL/GenBank/DDBJ databases">
        <authorList>
            <person name="Ichikawa N."/>
            <person name="Kimura A."/>
            <person name="Kitahashi Y."/>
            <person name="Uohara A."/>
        </authorList>
    </citation>
    <scope>NUCLEOTIDE SEQUENCE [LARGE SCALE GENOMIC DNA]</scope>
    <source>
        <strain evidence="2 3">NBRC 108639</strain>
    </source>
</reference>